<dbReference type="STRING" id="28083.Lbir_2988"/>
<evidence type="ECO:0000313" key="4">
    <source>
        <dbReference type="Proteomes" id="UP000255066"/>
    </source>
</evidence>
<dbReference type="RefSeq" id="WP_058524953.1">
    <property type="nucleotide sequence ID" value="NZ_CAAAHV010000010.1"/>
</dbReference>
<protein>
    <submittedName>
        <fullName evidence="2">Coenzyme F390 synthetase</fullName>
    </submittedName>
</protein>
<keyword evidence="3" id="KW-1185">Reference proteome</keyword>
<reference evidence="1 3" key="1">
    <citation type="submission" date="2015-11" db="EMBL/GenBank/DDBJ databases">
        <title>Genomic analysis of 38 Legionella species identifies large and diverse effector repertoires.</title>
        <authorList>
            <person name="Burstein D."/>
            <person name="Amaro F."/>
            <person name="Zusman T."/>
            <person name="Lifshitz Z."/>
            <person name="Cohen O."/>
            <person name="Gilbert J.A."/>
            <person name="Pupko T."/>
            <person name="Shuman H.A."/>
            <person name="Segal G."/>
        </authorList>
    </citation>
    <scope>NUCLEOTIDE SEQUENCE [LARGE SCALE GENOMIC DNA]</scope>
    <source>
        <strain evidence="1 3">CDC#1407-AL-14</strain>
    </source>
</reference>
<evidence type="ECO:0000313" key="2">
    <source>
        <dbReference type="EMBL" id="STX30898.1"/>
    </source>
</evidence>
<dbReference type="OrthoDB" id="580775at2"/>
<dbReference type="InterPro" id="IPR042099">
    <property type="entry name" value="ANL_N_sf"/>
</dbReference>
<proteinExistence type="predicted"/>
<sequence>MPDTKELKTRQTQDMVNQFAQSHDALSWSKNRISEHRSFRLRKLLQYVKVHSPWYQKQLAHINLERFTEEQLPEIPVMNKKILMENWDEIVTDRRLSLALVEDHIHKMKNDGNTLYFLDEYHVLATSGSSGKRAIYIYNWEEWNTYYLFSIRYAPLQPIPVRANKNAGKLKLAMILISNTVYAMYSMVQTFQQDHVEQFFISITQPVDQIISELNKIQPDYLLGTPTTIARICHEPYVKRLSIDPLVVSLSGEPLFTPIRRLIEKTWPNAMVNNVYGCSEGLAGVNCGVKTREMHLNDDGCILEPVDVNGKRLEAGMTAHKLYLSNLYLYTLPLIRYEFFDQLTFLDKRCTCGVNHQLIAEPQGRPEYDFFYPGNVFVHHLAFVTPLLLEKNIHEYQVVQTANGAHIRVMTTGPINQQQISQAICASLKEAGLENPKITFSEVSEFEYLSSGKLRRFLRCS</sequence>
<dbReference type="Proteomes" id="UP000255066">
    <property type="component" value="Unassembled WGS sequence"/>
</dbReference>
<reference evidence="2 4" key="2">
    <citation type="submission" date="2018-06" db="EMBL/GenBank/DDBJ databases">
        <authorList>
            <consortium name="Pathogen Informatics"/>
            <person name="Doyle S."/>
        </authorList>
    </citation>
    <scope>NUCLEOTIDE SEQUENCE [LARGE SCALE GENOMIC DNA]</scope>
    <source>
        <strain evidence="2 4">NCTC12437</strain>
    </source>
</reference>
<evidence type="ECO:0000313" key="3">
    <source>
        <dbReference type="Proteomes" id="UP000054735"/>
    </source>
</evidence>
<dbReference type="EMBL" id="LNXT01000048">
    <property type="protein sequence ID" value="KTC68386.1"/>
    <property type="molecule type" value="Genomic_DNA"/>
</dbReference>
<dbReference type="PANTHER" id="PTHR36932:SF1">
    <property type="entry name" value="CAPSULAR POLYSACCHARIDE BIOSYNTHESIS PROTEIN"/>
    <property type="match status" value="1"/>
</dbReference>
<dbReference type="AlphaFoldDB" id="A0A378I6R6"/>
<gene>
    <name evidence="1" type="ORF">Lbir_2988</name>
    <name evidence="2" type="ORF">NCTC12437_00665</name>
</gene>
<dbReference type="Gene3D" id="3.40.50.12780">
    <property type="entry name" value="N-terminal domain of ligase-like"/>
    <property type="match status" value="1"/>
</dbReference>
<dbReference type="EMBL" id="UGNW01000001">
    <property type="protein sequence ID" value="STX30898.1"/>
    <property type="molecule type" value="Genomic_DNA"/>
</dbReference>
<accession>A0A378I6R6</accession>
<dbReference type="InterPro" id="IPR053158">
    <property type="entry name" value="CapK_Type1_Caps_Biosynth"/>
</dbReference>
<evidence type="ECO:0000313" key="1">
    <source>
        <dbReference type="EMBL" id="KTC68386.1"/>
    </source>
</evidence>
<dbReference type="SUPFAM" id="SSF56801">
    <property type="entry name" value="Acetyl-CoA synthetase-like"/>
    <property type="match status" value="1"/>
</dbReference>
<dbReference type="Proteomes" id="UP000054735">
    <property type="component" value="Unassembled WGS sequence"/>
</dbReference>
<organism evidence="2 4">
    <name type="scientific">Legionella birminghamensis</name>
    <dbReference type="NCBI Taxonomy" id="28083"/>
    <lineage>
        <taxon>Bacteria</taxon>
        <taxon>Pseudomonadati</taxon>
        <taxon>Pseudomonadota</taxon>
        <taxon>Gammaproteobacteria</taxon>
        <taxon>Legionellales</taxon>
        <taxon>Legionellaceae</taxon>
        <taxon>Legionella</taxon>
    </lineage>
</organism>
<dbReference type="PANTHER" id="PTHR36932">
    <property type="entry name" value="CAPSULAR POLYSACCHARIDE BIOSYNTHESIS PROTEIN"/>
    <property type="match status" value="1"/>
</dbReference>
<name>A0A378I6R6_9GAMM</name>